<feature type="transmembrane region" description="Helical" evidence="1">
    <location>
        <begin position="366"/>
        <end position="384"/>
    </location>
</feature>
<dbReference type="Pfam" id="PF01757">
    <property type="entry name" value="Acyl_transf_3"/>
    <property type="match status" value="1"/>
</dbReference>
<proteinExistence type="predicted"/>
<dbReference type="STRING" id="253628.A0A0D1Y0H9"/>
<gene>
    <name evidence="3" type="ORF">PV09_00504</name>
</gene>
<dbReference type="GO" id="GO:0016747">
    <property type="term" value="F:acyltransferase activity, transferring groups other than amino-acyl groups"/>
    <property type="evidence" value="ECO:0007669"/>
    <property type="project" value="InterPro"/>
</dbReference>
<feature type="transmembrane region" description="Helical" evidence="1">
    <location>
        <begin position="396"/>
        <end position="415"/>
    </location>
</feature>
<dbReference type="Proteomes" id="UP000053259">
    <property type="component" value="Unassembled WGS sequence"/>
</dbReference>
<dbReference type="AlphaFoldDB" id="A0A0D1Y0H9"/>
<feature type="transmembrane region" description="Helical" evidence="1">
    <location>
        <begin position="173"/>
        <end position="194"/>
    </location>
</feature>
<evidence type="ECO:0000313" key="3">
    <source>
        <dbReference type="EMBL" id="KIW08536.1"/>
    </source>
</evidence>
<feature type="domain" description="Acyltransferase 3" evidence="2">
    <location>
        <begin position="70"/>
        <end position="433"/>
    </location>
</feature>
<reference evidence="3 4" key="1">
    <citation type="submission" date="2015-01" db="EMBL/GenBank/DDBJ databases">
        <title>The Genome Sequence of Ochroconis gallopava CBS43764.</title>
        <authorList>
            <consortium name="The Broad Institute Genomics Platform"/>
            <person name="Cuomo C."/>
            <person name="de Hoog S."/>
            <person name="Gorbushina A."/>
            <person name="Stielow B."/>
            <person name="Teixiera M."/>
            <person name="Abouelleil A."/>
            <person name="Chapman S.B."/>
            <person name="Priest M."/>
            <person name="Young S.K."/>
            <person name="Wortman J."/>
            <person name="Nusbaum C."/>
            <person name="Birren B."/>
        </authorList>
    </citation>
    <scope>NUCLEOTIDE SEQUENCE [LARGE SCALE GENOMIC DNA]</scope>
    <source>
        <strain evidence="3 4">CBS 43764</strain>
    </source>
</reference>
<dbReference type="PANTHER" id="PTHR23028:SF125">
    <property type="entry name" value="ACYLTRANSFERASE"/>
    <property type="match status" value="1"/>
</dbReference>
<dbReference type="InParanoid" id="A0A0D1Y0H9"/>
<evidence type="ECO:0000256" key="1">
    <source>
        <dbReference type="SAM" id="Phobius"/>
    </source>
</evidence>
<accession>A0A0D1Y0H9</accession>
<dbReference type="VEuPathDB" id="FungiDB:PV09_00504"/>
<dbReference type="PANTHER" id="PTHR23028">
    <property type="entry name" value="ACETYLTRANSFERASE"/>
    <property type="match status" value="1"/>
</dbReference>
<evidence type="ECO:0000313" key="4">
    <source>
        <dbReference type="Proteomes" id="UP000053259"/>
    </source>
</evidence>
<organism evidence="3 4">
    <name type="scientific">Verruconis gallopava</name>
    <dbReference type="NCBI Taxonomy" id="253628"/>
    <lineage>
        <taxon>Eukaryota</taxon>
        <taxon>Fungi</taxon>
        <taxon>Dikarya</taxon>
        <taxon>Ascomycota</taxon>
        <taxon>Pezizomycotina</taxon>
        <taxon>Dothideomycetes</taxon>
        <taxon>Pleosporomycetidae</taxon>
        <taxon>Venturiales</taxon>
        <taxon>Sympoventuriaceae</taxon>
        <taxon>Verruconis</taxon>
    </lineage>
</organism>
<keyword evidence="4" id="KW-1185">Reference proteome</keyword>
<feature type="transmembrane region" description="Helical" evidence="1">
    <location>
        <begin position="122"/>
        <end position="142"/>
    </location>
</feature>
<dbReference type="HOGENOM" id="CLU_005679_13_3_1"/>
<dbReference type="EMBL" id="KN847530">
    <property type="protein sequence ID" value="KIW08536.1"/>
    <property type="molecule type" value="Genomic_DNA"/>
</dbReference>
<dbReference type="GeneID" id="27308477"/>
<dbReference type="RefSeq" id="XP_016218405.1">
    <property type="nucleotide sequence ID" value="XM_016353252.1"/>
</dbReference>
<name>A0A0D1Y0H9_9PEZI</name>
<dbReference type="InterPro" id="IPR002656">
    <property type="entry name" value="Acyl_transf_3_dom"/>
</dbReference>
<sequence>MGSILTPPGSPLLDEKPRWTARVKSPVPISPYLILGYNVLCQILHVPTRRIRTWYSSITTSQSERLRATAWLDGLRGFAALMVYVLHHEVWAHDSLGADKILENAFGYEGRHYLAQLPGIRLLFGGGHFSVAIFFVISGYVLTLKPLKLVHNGEFEKLSDNLGSALFRRWLRLYIPVAATTFLFMTAVYIHPNLQTNLKPERRYIDEVWKWYDDFKQFSFVYKQGGVPWMLYNFHAWTIPLEFKGSIIVYTVVLALARATANARLCLTVGLMYYFMYVVDGWYASCFLGGMLLVDLDIMAERDQLPRFITRLRPWKDLIFYTLLVVGLYLGGAPAYGLGIENLRDAWGWHYLSYLRPSAVYMPKSFYLFWGGMFVVASIPRIPWLKAFFQLPIIQWIGKVSYALYLVHGPILWTFGDRMYAAVGWARADHAINIPSWAGILRLPKWGPFGLELNFLFAQMIILPVTLWASSLATRAFDEPAMKFAAWLYGRVQAPSAEPEKHPV</sequence>
<keyword evidence="1" id="KW-0812">Transmembrane</keyword>
<dbReference type="InterPro" id="IPR050879">
    <property type="entry name" value="Acyltransferase_3"/>
</dbReference>
<protein>
    <recommendedName>
        <fullName evidence="2">Acyltransferase 3 domain-containing protein</fullName>
    </recommendedName>
</protein>
<feature type="transmembrane region" description="Helical" evidence="1">
    <location>
        <begin position="318"/>
        <end position="339"/>
    </location>
</feature>
<keyword evidence="1" id="KW-1133">Transmembrane helix</keyword>
<evidence type="ECO:0000259" key="2">
    <source>
        <dbReference type="Pfam" id="PF01757"/>
    </source>
</evidence>
<dbReference type="OrthoDB" id="5819582at2759"/>
<keyword evidence="1" id="KW-0472">Membrane</keyword>